<evidence type="ECO:0000313" key="4">
    <source>
        <dbReference type="Proteomes" id="UP001610335"/>
    </source>
</evidence>
<name>A0ABR4J040_9EURO</name>
<dbReference type="InterPro" id="IPR011990">
    <property type="entry name" value="TPR-like_helical_dom_sf"/>
</dbReference>
<dbReference type="EMBL" id="JBFXLS010000004">
    <property type="protein sequence ID" value="KAL2833407.1"/>
    <property type="molecule type" value="Genomic_DNA"/>
</dbReference>
<feature type="region of interest" description="Disordered" evidence="2">
    <location>
        <begin position="1"/>
        <end position="34"/>
    </location>
</feature>
<evidence type="ECO:0000256" key="1">
    <source>
        <dbReference type="PROSITE-ProRule" id="PRU00708"/>
    </source>
</evidence>
<sequence>MPHPNKSQNPPHLRLPPSQGSKTGLPTDPKSMRTPASFFSNAYVRRIGSSRRARPVATAIADIFVRSLVLAGYCHEHSPQSRALNTVSTKSMGATTKNWGDRALGDTPRRLLVKGPPGSLSSRVESLGVHRPRTQRMFNSSVAQRLEVYDEDHRAEQASAHGSSHRTHVDDVKINHAECLGKEPRLSPRNNRTDYDRLYANSAPHDDRNDVRTHRLKDNEVDHTQYSIRDVGNHPTFKSSQKKLYQYTSEIYQAVLGKSLDWQEAVDAVATYQPFSPQTDKTRSAVESSSVQRLVEAIWDKDKSNHYIFTLYRELPSPGMIHLSKRSRGALLRRFANPRDRRWVDARRYLALVEDMMAANLSVSRSLWSSAIHLAGRATGRVTKEDLIRAIGVWNQMEYLAGIQADGVVFNVLFDIAIKAGQYTVADRLIEEMERRNIQFGRSGKVTKIYYHGLLGDANGVRLAFDEFVKSGEIVDTAVMNCLIASFLRSDETQTAEQIYYQLLRTQATTQSALDSDHASMHVTSPNLTSELAVYRKRTKKLGRVLELSASLKDSFPDHHRTLQEALLVAPDTRTFHVLLSHYAYKTGDLKAFVSVLDDMKEVFPVPPRGMIYLLLFDGFAHQGRHRKGWVAEKLWTVWKAYLRALYESKTRLYHRSYALPPSFVWENPLRSSRSTASSTPPSTNVPSKLYTPLPSVTNMRDVSSNPRGEDADEDVTHRHDEDFPHFDGGIDISDILGQAEQGPRKEDDELESLERRLENGVFLGRRMIMIILRAFGACCGPDDVMEVWLRMETIWQPAKRKGLDVLAVKEELEKQLNRASKRPHI</sequence>
<dbReference type="Proteomes" id="UP001610335">
    <property type="component" value="Unassembled WGS sequence"/>
</dbReference>
<feature type="compositionally biased region" description="Polar residues" evidence="2">
    <location>
        <begin position="695"/>
        <end position="707"/>
    </location>
</feature>
<dbReference type="Pfam" id="PF01535">
    <property type="entry name" value="PPR"/>
    <property type="match status" value="1"/>
</dbReference>
<proteinExistence type="predicted"/>
<organism evidence="3 4">
    <name type="scientific">Aspergillus cavernicola</name>
    <dbReference type="NCBI Taxonomy" id="176166"/>
    <lineage>
        <taxon>Eukaryota</taxon>
        <taxon>Fungi</taxon>
        <taxon>Dikarya</taxon>
        <taxon>Ascomycota</taxon>
        <taxon>Pezizomycotina</taxon>
        <taxon>Eurotiomycetes</taxon>
        <taxon>Eurotiomycetidae</taxon>
        <taxon>Eurotiales</taxon>
        <taxon>Aspergillaceae</taxon>
        <taxon>Aspergillus</taxon>
        <taxon>Aspergillus subgen. Nidulantes</taxon>
    </lineage>
</organism>
<gene>
    <name evidence="3" type="ORF">BDW59DRAFT_138609</name>
</gene>
<feature type="repeat" description="PPR" evidence="1">
    <location>
        <begin position="406"/>
        <end position="440"/>
    </location>
</feature>
<feature type="region of interest" description="Disordered" evidence="2">
    <location>
        <begin position="98"/>
        <end position="127"/>
    </location>
</feature>
<feature type="region of interest" description="Disordered" evidence="2">
    <location>
        <begin position="672"/>
        <end position="720"/>
    </location>
</feature>
<protein>
    <recommendedName>
        <fullName evidence="5">Pentatricopeptide repeat protein</fullName>
    </recommendedName>
</protein>
<evidence type="ECO:0000313" key="3">
    <source>
        <dbReference type="EMBL" id="KAL2833407.1"/>
    </source>
</evidence>
<keyword evidence="4" id="KW-1185">Reference proteome</keyword>
<evidence type="ECO:0000256" key="2">
    <source>
        <dbReference type="SAM" id="MobiDB-lite"/>
    </source>
</evidence>
<feature type="compositionally biased region" description="Polar residues" evidence="2">
    <location>
        <begin position="1"/>
        <end position="10"/>
    </location>
</feature>
<comment type="caution">
    <text evidence="3">The sequence shown here is derived from an EMBL/GenBank/DDBJ whole genome shotgun (WGS) entry which is preliminary data.</text>
</comment>
<dbReference type="PANTHER" id="PTHR47938:SF35">
    <property type="entry name" value="PENTATRICOPEPTIDE REPEAT-CONTAINING PROTEIN 4, MITOCHONDRIAL-RELATED"/>
    <property type="match status" value="1"/>
</dbReference>
<accession>A0ABR4J040</accession>
<dbReference type="PROSITE" id="PS51375">
    <property type="entry name" value="PPR"/>
    <property type="match status" value="1"/>
</dbReference>
<dbReference type="PANTHER" id="PTHR47938">
    <property type="entry name" value="RESPIRATORY COMPLEX I CHAPERONE (CIA84), PUTATIVE (AFU_ORTHOLOGUE AFUA_2G06020)-RELATED"/>
    <property type="match status" value="1"/>
</dbReference>
<dbReference type="InterPro" id="IPR002885">
    <property type="entry name" value="PPR_rpt"/>
</dbReference>
<feature type="compositionally biased region" description="Low complexity" evidence="2">
    <location>
        <begin position="672"/>
        <end position="688"/>
    </location>
</feature>
<reference evidence="3 4" key="1">
    <citation type="submission" date="2024-07" db="EMBL/GenBank/DDBJ databases">
        <title>Section-level genome sequencing and comparative genomics of Aspergillus sections Usti and Cavernicolus.</title>
        <authorList>
            <consortium name="Lawrence Berkeley National Laboratory"/>
            <person name="Nybo J.L."/>
            <person name="Vesth T.C."/>
            <person name="Theobald S."/>
            <person name="Frisvad J.C."/>
            <person name="Larsen T.O."/>
            <person name="Kjaerboelling I."/>
            <person name="Rothschild-Mancinelli K."/>
            <person name="Lyhne E.K."/>
            <person name="Kogle M.E."/>
            <person name="Barry K."/>
            <person name="Clum A."/>
            <person name="Na H."/>
            <person name="Ledsgaard L."/>
            <person name="Lin J."/>
            <person name="Lipzen A."/>
            <person name="Kuo A."/>
            <person name="Riley R."/>
            <person name="Mondo S."/>
            <person name="LaButti K."/>
            <person name="Haridas S."/>
            <person name="Pangalinan J."/>
            <person name="Salamov A.A."/>
            <person name="Simmons B.A."/>
            <person name="Magnuson J.K."/>
            <person name="Chen J."/>
            <person name="Drula E."/>
            <person name="Henrissat B."/>
            <person name="Wiebenga A."/>
            <person name="Lubbers R.J."/>
            <person name="Gomes A.C."/>
            <person name="Makela M.R."/>
            <person name="Stajich J."/>
            <person name="Grigoriev I.V."/>
            <person name="Mortensen U.H."/>
            <person name="De vries R.P."/>
            <person name="Baker S.E."/>
            <person name="Andersen M.R."/>
        </authorList>
    </citation>
    <scope>NUCLEOTIDE SEQUENCE [LARGE SCALE GENOMIC DNA]</scope>
    <source>
        <strain evidence="3 4">CBS 600.67</strain>
    </source>
</reference>
<dbReference type="Gene3D" id="1.25.40.10">
    <property type="entry name" value="Tetratricopeptide repeat domain"/>
    <property type="match status" value="2"/>
</dbReference>
<evidence type="ECO:0008006" key="5">
    <source>
        <dbReference type="Google" id="ProtNLM"/>
    </source>
</evidence>
<feature type="compositionally biased region" description="Basic and acidic residues" evidence="2">
    <location>
        <begin position="99"/>
        <end position="109"/>
    </location>
</feature>